<dbReference type="Gene3D" id="2.30.30.700">
    <property type="entry name" value="SLA1 homology domain 1"/>
    <property type="match status" value="1"/>
</dbReference>
<comment type="caution">
    <text evidence="2">The sequence shown here is derived from an EMBL/GenBank/DDBJ whole genome shotgun (WGS) entry which is preliminary data.</text>
</comment>
<organism evidence="2 3">
    <name type="scientific">Roseibacillus persicicus</name>
    <dbReference type="NCBI Taxonomy" id="454148"/>
    <lineage>
        <taxon>Bacteria</taxon>
        <taxon>Pseudomonadati</taxon>
        <taxon>Verrucomicrobiota</taxon>
        <taxon>Verrucomicrobiia</taxon>
        <taxon>Verrucomicrobiales</taxon>
        <taxon>Verrucomicrobiaceae</taxon>
        <taxon>Roseibacillus</taxon>
    </lineage>
</organism>
<evidence type="ECO:0008006" key="4">
    <source>
        <dbReference type="Google" id="ProtNLM"/>
    </source>
</evidence>
<dbReference type="AlphaFoldDB" id="A0A918TP79"/>
<dbReference type="Proteomes" id="UP000644507">
    <property type="component" value="Unassembled WGS sequence"/>
</dbReference>
<accession>A0A918TP79</accession>
<dbReference type="EMBL" id="BMXI01000010">
    <property type="protein sequence ID" value="GHC57141.1"/>
    <property type="molecule type" value="Genomic_DNA"/>
</dbReference>
<gene>
    <name evidence="2" type="ORF">GCM10007100_25020</name>
</gene>
<proteinExistence type="predicted"/>
<keyword evidence="3" id="KW-1185">Reference proteome</keyword>
<reference evidence="2" key="1">
    <citation type="journal article" date="2014" name="Int. J. Syst. Evol. Microbiol.">
        <title>Complete genome sequence of Corynebacterium casei LMG S-19264T (=DSM 44701T), isolated from a smear-ripened cheese.</title>
        <authorList>
            <consortium name="US DOE Joint Genome Institute (JGI-PGF)"/>
            <person name="Walter F."/>
            <person name="Albersmeier A."/>
            <person name="Kalinowski J."/>
            <person name="Ruckert C."/>
        </authorList>
    </citation>
    <scope>NUCLEOTIDE SEQUENCE</scope>
    <source>
        <strain evidence="2">KCTC 12988</strain>
    </source>
</reference>
<evidence type="ECO:0000313" key="2">
    <source>
        <dbReference type="EMBL" id="GHC57141.1"/>
    </source>
</evidence>
<sequence>MVGGVKVRSLCFFSCLAFASVGVSEERTFRTIHQTVSFEGEAVGFDPDANTVTIRREGGREVKYQLSFLSKEDQSYIQKHRETLILAASIQIGLTEVAGEAKAAEAKDGEATKPVGFTISVQNSAEVVRKGLNAEYTLYYRKGLKAGMGPILQKSGRISLGDIHPGKSVSASTAAVDLAREEELGDDCCSGRVMPGGGWPDMLLGCKIELKVDGEVVKAYYSKGNLPALLAEE</sequence>
<feature type="signal peptide" evidence="1">
    <location>
        <begin position="1"/>
        <end position="19"/>
    </location>
</feature>
<protein>
    <recommendedName>
        <fullName evidence="4">SLA1 homology domain-containing protein</fullName>
    </recommendedName>
</protein>
<name>A0A918TP79_9BACT</name>
<reference evidence="2" key="2">
    <citation type="submission" date="2020-09" db="EMBL/GenBank/DDBJ databases">
        <authorList>
            <person name="Sun Q."/>
            <person name="Kim S."/>
        </authorList>
    </citation>
    <scope>NUCLEOTIDE SEQUENCE</scope>
    <source>
        <strain evidence="2">KCTC 12988</strain>
    </source>
</reference>
<feature type="chain" id="PRO_5037364220" description="SLA1 homology domain-containing protein" evidence="1">
    <location>
        <begin position="20"/>
        <end position="233"/>
    </location>
</feature>
<evidence type="ECO:0000256" key="1">
    <source>
        <dbReference type="SAM" id="SignalP"/>
    </source>
</evidence>
<evidence type="ECO:0000313" key="3">
    <source>
        <dbReference type="Proteomes" id="UP000644507"/>
    </source>
</evidence>
<keyword evidence="1" id="KW-0732">Signal</keyword>